<protein>
    <recommendedName>
        <fullName evidence="6">Holliday junction branch migration complex subunit RuvA</fullName>
    </recommendedName>
</protein>
<proteinExistence type="inferred from homology"/>
<evidence type="ECO:0000256" key="3">
    <source>
        <dbReference type="ARBA" id="ARBA00023125"/>
    </source>
</evidence>
<dbReference type="InterPro" id="IPR013849">
    <property type="entry name" value="DNA_helicase_Holl-junc_RuvA_I"/>
</dbReference>
<dbReference type="CDD" id="cd14332">
    <property type="entry name" value="UBA_RuvA_C"/>
    <property type="match status" value="1"/>
</dbReference>
<evidence type="ECO:0000313" key="9">
    <source>
        <dbReference type="Proteomes" id="UP000178946"/>
    </source>
</evidence>
<dbReference type="InterPro" id="IPR000085">
    <property type="entry name" value="RuvA"/>
</dbReference>
<keyword evidence="8" id="KW-0347">Helicase</keyword>
<keyword evidence="8" id="KW-0378">Hydrolase</keyword>
<dbReference type="Proteomes" id="UP000178946">
    <property type="component" value="Unassembled WGS sequence"/>
</dbReference>
<comment type="domain">
    <text evidence="6">Has three domains with a flexible linker between the domains II and III and assumes an 'L' shape. Domain III is highly mobile and contacts RuvB.</text>
</comment>
<dbReference type="GO" id="GO:0005737">
    <property type="term" value="C:cytoplasm"/>
    <property type="evidence" value="ECO:0007669"/>
    <property type="project" value="UniProtKB-SubCell"/>
</dbReference>
<evidence type="ECO:0000256" key="1">
    <source>
        <dbReference type="ARBA" id="ARBA00022490"/>
    </source>
</evidence>
<evidence type="ECO:0000313" key="8">
    <source>
        <dbReference type="EMBL" id="OGM91058.1"/>
    </source>
</evidence>
<dbReference type="InterPro" id="IPR003583">
    <property type="entry name" value="Hlx-hairpin-Hlx_DNA-bd_motif"/>
</dbReference>
<dbReference type="GO" id="GO:0005524">
    <property type="term" value="F:ATP binding"/>
    <property type="evidence" value="ECO:0007669"/>
    <property type="project" value="InterPro"/>
</dbReference>
<feature type="domain" description="Helix-hairpin-helix DNA-binding motif class 1" evidence="7">
    <location>
        <begin position="73"/>
        <end position="92"/>
    </location>
</feature>
<evidence type="ECO:0000259" key="7">
    <source>
        <dbReference type="SMART" id="SM00278"/>
    </source>
</evidence>
<dbReference type="AlphaFoldDB" id="A0A1F8DTC3"/>
<dbReference type="Gene3D" id="2.40.50.140">
    <property type="entry name" value="Nucleic acid-binding proteins"/>
    <property type="match status" value="1"/>
</dbReference>
<evidence type="ECO:0000256" key="2">
    <source>
        <dbReference type="ARBA" id="ARBA00022763"/>
    </source>
</evidence>
<gene>
    <name evidence="6" type="primary">ruvA</name>
    <name evidence="8" type="ORF">A3A20_00480</name>
</gene>
<keyword evidence="2 6" id="KW-0227">DNA damage</keyword>
<dbReference type="HAMAP" id="MF_00031">
    <property type="entry name" value="DNA_HJ_migration_RuvA"/>
    <property type="match status" value="1"/>
</dbReference>
<feature type="region of interest" description="Domain III" evidence="6">
    <location>
        <begin position="148"/>
        <end position="192"/>
    </location>
</feature>
<keyword evidence="8" id="KW-0547">Nucleotide-binding</keyword>
<dbReference type="STRING" id="1802557.A3A20_00480"/>
<comment type="similarity">
    <text evidence="6">Belongs to the RuvA family.</text>
</comment>
<comment type="caution">
    <text evidence="8">The sequence shown here is derived from an EMBL/GenBank/DDBJ whole genome shotgun (WGS) entry which is preliminary data.</text>
</comment>
<keyword evidence="5 6" id="KW-0234">DNA repair</keyword>
<comment type="function">
    <text evidence="6">The RuvA-RuvB-RuvC complex processes Holliday junction (HJ) DNA during genetic recombination and DNA repair, while the RuvA-RuvB complex plays an important role in the rescue of blocked DNA replication forks via replication fork reversal (RFR). RuvA specifically binds to HJ cruciform DNA, conferring on it an open structure. The RuvB hexamer acts as an ATP-dependent pump, pulling dsDNA into and through the RuvAB complex. HJ branch migration allows RuvC to scan DNA until it finds its consensus sequence, where it cleaves and resolves the cruciform DNA.</text>
</comment>
<dbReference type="InterPro" id="IPR010994">
    <property type="entry name" value="RuvA_2-like"/>
</dbReference>
<keyword evidence="4 6" id="KW-0233">DNA recombination</keyword>
<dbReference type="GO" id="GO:0000400">
    <property type="term" value="F:four-way junction DNA binding"/>
    <property type="evidence" value="ECO:0007669"/>
    <property type="project" value="UniProtKB-UniRule"/>
</dbReference>
<evidence type="ECO:0000256" key="4">
    <source>
        <dbReference type="ARBA" id="ARBA00023172"/>
    </source>
</evidence>
<dbReference type="SUPFAM" id="SSF47781">
    <property type="entry name" value="RuvA domain 2-like"/>
    <property type="match status" value="1"/>
</dbReference>
<dbReference type="GO" id="GO:0048476">
    <property type="term" value="C:Holliday junction resolvase complex"/>
    <property type="evidence" value="ECO:0007669"/>
    <property type="project" value="UniProtKB-UniRule"/>
</dbReference>
<dbReference type="InterPro" id="IPR011114">
    <property type="entry name" value="RuvA_C"/>
</dbReference>
<reference evidence="8 9" key="1">
    <citation type="journal article" date="2016" name="Nat. Commun.">
        <title>Thousands of microbial genomes shed light on interconnected biogeochemical processes in an aquifer system.</title>
        <authorList>
            <person name="Anantharaman K."/>
            <person name="Brown C.T."/>
            <person name="Hug L.A."/>
            <person name="Sharon I."/>
            <person name="Castelle C.J."/>
            <person name="Probst A.J."/>
            <person name="Thomas B.C."/>
            <person name="Singh A."/>
            <person name="Wilkins M.J."/>
            <person name="Karaoz U."/>
            <person name="Brodie E.L."/>
            <person name="Williams K.H."/>
            <person name="Hubbard S.S."/>
            <person name="Banfield J.F."/>
        </authorList>
    </citation>
    <scope>NUCLEOTIDE SEQUENCE [LARGE SCALE GENOMIC DNA]</scope>
</reference>
<keyword evidence="1 6" id="KW-0963">Cytoplasm</keyword>
<feature type="region of interest" description="Domain I" evidence="6">
    <location>
        <begin position="1"/>
        <end position="64"/>
    </location>
</feature>
<comment type="subcellular location">
    <subcellularLocation>
        <location evidence="6">Cytoplasm</location>
    </subcellularLocation>
</comment>
<dbReference type="InterPro" id="IPR012340">
    <property type="entry name" value="NA-bd_OB-fold"/>
</dbReference>
<dbReference type="NCBIfam" id="TIGR00084">
    <property type="entry name" value="ruvA"/>
    <property type="match status" value="1"/>
</dbReference>
<sequence length="192" mass="20969">MIYALEGKIMAKKSGLAIVEVGGIWFRVFVGAGTLESLPPPGSVVKLFSYLRMREDGIELYGFLSERELSFFELLNTISGIGPKSALNILSIAKTEELFAAIREGRADLFGKASGVGKKTADRIILELKNKVDFHESAEMVKTMESDEDIVEALVAVGYSRVKAKEALSKVDAGLKESSGRFKAAMDMLKQQ</sequence>
<dbReference type="SUPFAM" id="SSF50249">
    <property type="entry name" value="Nucleic acid-binding proteins"/>
    <property type="match status" value="1"/>
</dbReference>
<organism evidence="8 9">
    <name type="scientific">Candidatus Wolfebacteria bacterium RIFCSPLOWO2_01_FULL_45_19</name>
    <dbReference type="NCBI Taxonomy" id="1802557"/>
    <lineage>
        <taxon>Bacteria</taxon>
        <taxon>Candidatus Wolfeibacteriota</taxon>
    </lineage>
</organism>
<dbReference type="GO" id="GO:0006310">
    <property type="term" value="P:DNA recombination"/>
    <property type="evidence" value="ECO:0007669"/>
    <property type="project" value="UniProtKB-UniRule"/>
</dbReference>
<evidence type="ECO:0000256" key="6">
    <source>
        <dbReference type="HAMAP-Rule" id="MF_00031"/>
    </source>
</evidence>
<dbReference type="GO" id="GO:0009378">
    <property type="term" value="F:four-way junction helicase activity"/>
    <property type="evidence" value="ECO:0007669"/>
    <property type="project" value="InterPro"/>
</dbReference>
<dbReference type="GO" id="GO:0009379">
    <property type="term" value="C:Holliday junction helicase complex"/>
    <property type="evidence" value="ECO:0007669"/>
    <property type="project" value="InterPro"/>
</dbReference>
<feature type="domain" description="Helix-hairpin-helix DNA-binding motif class 1" evidence="7">
    <location>
        <begin position="108"/>
        <end position="127"/>
    </location>
</feature>
<comment type="caution">
    <text evidence="6">Lacks conserved residue(s) required for the propagation of feature annotation.</text>
</comment>
<name>A0A1F8DTC3_9BACT</name>
<dbReference type="EMBL" id="MGIR01000004">
    <property type="protein sequence ID" value="OGM91058.1"/>
    <property type="molecule type" value="Genomic_DNA"/>
</dbReference>
<keyword evidence="8" id="KW-0067">ATP-binding</keyword>
<dbReference type="Pfam" id="PF14520">
    <property type="entry name" value="HHH_5"/>
    <property type="match status" value="1"/>
</dbReference>
<dbReference type="SMART" id="SM00278">
    <property type="entry name" value="HhH1"/>
    <property type="match status" value="2"/>
</dbReference>
<keyword evidence="3 6" id="KW-0238">DNA-binding</keyword>
<dbReference type="Pfam" id="PF01330">
    <property type="entry name" value="RuvA_N"/>
    <property type="match status" value="1"/>
</dbReference>
<dbReference type="GO" id="GO:0006281">
    <property type="term" value="P:DNA repair"/>
    <property type="evidence" value="ECO:0007669"/>
    <property type="project" value="UniProtKB-UniRule"/>
</dbReference>
<comment type="subunit">
    <text evidence="6">Homotetramer. Forms an RuvA(8)-RuvB(12)-Holliday junction (HJ) complex. HJ DNA is sandwiched between 2 RuvA tetramers; dsDNA enters through RuvA and exits via RuvB. An RuvB hexamer assembles on each DNA strand where it exits the tetramer. Each RuvB hexamer is contacted by two RuvA subunits (via domain III) on 2 adjacent RuvB subunits; this complex drives branch migration. In the full resolvosome a probable DNA-RuvA(4)-RuvB(12)-RuvC(2) complex forms which resolves the HJ.</text>
</comment>
<evidence type="ECO:0000256" key="5">
    <source>
        <dbReference type="ARBA" id="ARBA00023204"/>
    </source>
</evidence>
<dbReference type="Gene3D" id="1.10.150.20">
    <property type="entry name" value="5' to 3' exonuclease, C-terminal subdomain"/>
    <property type="match status" value="1"/>
</dbReference>
<accession>A0A1F8DTC3</accession>